<dbReference type="GO" id="GO:0004760">
    <property type="term" value="F:L-serine-pyruvate transaminase activity"/>
    <property type="evidence" value="ECO:0007669"/>
    <property type="project" value="TreeGrafter"/>
</dbReference>
<evidence type="ECO:0000259" key="3">
    <source>
        <dbReference type="PROSITE" id="PS51186"/>
    </source>
</evidence>
<comment type="cofactor">
    <cofactor evidence="1">
        <name>pyridoxal 5'-phosphate</name>
        <dbReference type="ChEBI" id="CHEBI:597326"/>
    </cofactor>
</comment>
<feature type="domain" description="N-acetyltransferase" evidence="3">
    <location>
        <begin position="29"/>
        <end position="192"/>
    </location>
</feature>
<dbReference type="GO" id="GO:0008453">
    <property type="term" value="F:alanine-glyoxylate transaminase activity"/>
    <property type="evidence" value="ECO:0007669"/>
    <property type="project" value="TreeGrafter"/>
</dbReference>
<dbReference type="Gene3D" id="3.90.1150.10">
    <property type="entry name" value="Aspartate Aminotransferase, domain 1"/>
    <property type="match status" value="1"/>
</dbReference>
<protein>
    <submittedName>
        <fullName evidence="4">Aminotransferase class V-fold PLP-dependent enzyme</fullName>
    </submittedName>
</protein>
<keyword evidence="5" id="KW-1185">Reference proteome</keyword>
<keyword evidence="4" id="KW-0808">Transferase</keyword>
<dbReference type="AlphaFoldDB" id="A0A540VDE0"/>
<sequence length="584" mass="64345">MTAAARRARWKISTKTREPLSGRGIVVAYTFRYATEDWEFEQIHRLNYRAFVEEIPQHAPNPERRLVDQFHHENTYAIGLVDDTVVAMLALRSQRPFSLDKKLPNLDQYLPPNQSMCEIRLLYVVPEHRNGKVLRGLMELVAEYGIRRGHTLALISGTTRQQRLYRHLGFVPFGPQVGTAEALFQPMYLTLEAAQRQTPWVRALRALQEGKDNGQGARRTASATSAGPVNFLPGPVNIPAPVQEAFSRAPVSHRGDRFMAYVQEVKERLCALVNARAVELLFGSGTLANEAVAAQIAQLPGPGLVLSNGEFGRRLVDHARRWRLRHALIEAPWGEPLDYAAVEHHLTTHPALEWLWCVHSETSTGILNDLPRLTELCRRHDVKLCVDCISSIGAVPLDLGQVYLATGASGKALASYAGVAMVFYNHPIPPAPTAIPRYLDLGIYAASDGVPFTISSNLVYALGAALEHRARYGGVDALGKEISAMAEALRAGLRDLGLTIVAPDAHASPAVTTIALPPGIHSVALGDCLEERGYLLSYKSSYLVERNWIQVCLMGEVEPASIERFLAVLGELVGEKQRQGRPSP</sequence>
<dbReference type="PROSITE" id="PS51186">
    <property type="entry name" value="GNAT"/>
    <property type="match status" value="1"/>
</dbReference>
<organism evidence="4 5">
    <name type="scientific">Litorilinea aerophila</name>
    <dbReference type="NCBI Taxonomy" id="1204385"/>
    <lineage>
        <taxon>Bacteria</taxon>
        <taxon>Bacillati</taxon>
        <taxon>Chloroflexota</taxon>
        <taxon>Caldilineae</taxon>
        <taxon>Caldilineales</taxon>
        <taxon>Caldilineaceae</taxon>
        <taxon>Litorilinea</taxon>
    </lineage>
</organism>
<dbReference type="PANTHER" id="PTHR21152:SF40">
    <property type="entry name" value="ALANINE--GLYOXYLATE AMINOTRANSFERASE"/>
    <property type="match status" value="1"/>
</dbReference>
<dbReference type="PANTHER" id="PTHR21152">
    <property type="entry name" value="AMINOTRANSFERASE CLASS V"/>
    <property type="match status" value="1"/>
</dbReference>
<dbReference type="Gene3D" id="3.40.640.10">
    <property type="entry name" value="Type I PLP-dependent aspartate aminotransferase-like (Major domain)"/>
    <property type="match status" value="1"/>
</dbReference>
<dbReference type="GO" id="GO:0016747">
    <property type="term" value="F:acyltransferase activity, transferring groups other than amino-acyl groups"/>
    <property type="evidence" value="ECO:0007669"/>
    <property type="project" value="InterPro"/>
</dbReference>
<dbReference type="InterPro" id="IPR015424">
    <property type="entry name" value="PyrdxlP-dep_Trfase"/>
</dbReference>
<proteinExistence type="predicted"/>
<dbReference type="InterPro" id="IPR015422">
    <property type="entry name" value="PyrdxlP-dep_Trfase_small"/>
</dbReference>
<dbReference type="Pfam" id="PF00266">
    <property type="entry name" value="Aminotran_5"/>
    <property type="match status" value="1"/>
</dbReference>
<dbReference type="Proteomes" id="UP000317371">
    <property type="component" value="Unassembled WGS sequence"/>
</dbReference>
<dbReference type="InterPro" id="IPR015421">
    <property type="entry name" value="PyrdxlP-dep_Trfase_major"/>
</dbReference>
<keyword evidence="4" id="KW-0032">Aminotransferase</keyword>
<evidence type="ECO:0000313" key="4">
    <source>
        <dbReference type="EMBL" id="TQE94764.1"/>
    </source>
</evidence>
<dbReference type="SUPFAM" id="SSF53383">
    <property type="entry name" value="PLP-dependent transferases"/>
    <property type="match status" value="1"/>
</dbReference>
<dbReference type="GO" id="GO:0019265">
    <property type="term" value="P:glycine biosynthetic process, by transamination of glyoxylate"/>
    <property type="evidence" value="ECO:0007669"/>
    <property type="project" value="TreeGrafter"/>
</dbReference>
<dbReference type="InterPro" id="IPR054597">
    <property type="entry name" value="FeeM_cat"/>
</dbReference>
<dbReference type="InterPro" id="IPR000182">
    <property type="entry name" value="GNAT_dom"/>
</dbReference>
<evidence type="ECO:0000256" key="1">
    <source>
        <dbReference type="ARBA" id="ARBA00001933"/>
    </source>
</evidence>
<evidence type="ECO:0000256" key="2">
    <source>
        <dbReference type="ARBA" id="ARBA00022898"/>
    </source>
</evidence>
<dbReference type="InParanoid" id="A0A540VDE0"/>
<gene>
    <name evidence="4" type="ORF">FKZ61_15160</name>
</gene>
<keyword evidence="2" id="KW-0663">Pyridoxal phosphate</keyword>
<comment type="caution">
    <text evidence="4">The sequence shown here is derived from an EMBL/GenBank/DDBJ whole genome shotgun (WGS) entry which is preliminary data.</text>
</comment>
<dbReference type="Gene3D" id="3.40.630.30">
    <property type="match status" value="1"/>
</dbReference>
<dbReference type="InterPro" id="IPR016181">
    <property type="entry name" value="Acyl_CoA_acyltransferase"/>
</dbReference>
<dbReference type="OrthoDB" id="389074at2"/>
<dbReference type="SUPFAM" id="SSF55729">
    <property type="entry name" value="Acyl-CoA N-acyltransferases (Nat)"/>
    <property type="match status" value="1"/>
</dbReference>
<dbReference type="InterPro" id="IPR000192">
    <property type="entry name" value="Aminotrans_V_dom"/>
</dbReference>
<name>A0A540VDE0_9CHLR</name>
<dbReference type="EMBL" id="VIGC01000020">
    <property type="protein sequence ID" value="TQE94764.1"/>
    <property type="molecule type" value="Genomic_DNA"/>
</dbReference>
<evidence type="ECO:0000313" key="5">
    <source>
        <dbReference type="Proteomes" id="UP000317371"/>
    </source>
</evidence>
<accession>A0A540VDE0</accession>
<dbReference type="Pfam" id="PF21926">
    <property type="entry name" value="FeeM"/>
    <property type="match status" value="1"/>
</dbReference>
<reference evidence="4 5" key="1">
    <citation type="submission" date="2019-06" db="EMBL/GenBank/DDBJ databases">
        <title>Genome sequence of Litorilinea aerophila BAA-2444.</title>
        <authorList>
            <person name="Maclea K.S."/>
            <person name="Maurais E.G."/>
            <person name="Iannazzi L.C."/>
        </authorList>
    </citation>
    <scope>NUCLEOTIDE SEQUENCE [LARGE SCALE GENOMIC DNA]</scope>
    <source>
        <strain evidence="4 5">ATCC BAA-2444</strain>
    </source>
</reference>